<evidence type="ECO:0000256" key="1">
    <source>
        <dbReference type="ARBA" id="ARBA00022679"/>
    </source>
</evidence>
<keyword evidence="2" id="KW-0012">Acyltransferase</keyword>
<accession>A0A317FGJ3</accession>
<name>A0A317FGJ3_9PROT</name>
<evidence type="ECO:0000256" key="2">
    <source>
        <dbReference type="ARBA" id="ARBA00023315"/>
    </source>
</evidence>
<gene>
    <name evidence="4" type="ORF">DFH01_09840</name>
</gene>
<dbReference type="RefSeq" id="WP_109870266.1">
    <property type="nucleotide sequence ID" value="NZ_QGNA01000002.1"/>
</dbReference>
<evidence type="ECO:0000313" key="5">
    <source>
        <dbReference type="Proteomes" id="UP000245765"/>
    </source>
</evidence>
<organism evidence="4 5">
    <name type="scientific">Falsiroseomonas bella</name>
    <dbReference type="NCBI Taxonomy" id="2184016"/>
    <lineage>
        <taxon>Bacteria</taxon>
        <taxon>Pseudomonadati</taxon>
        <taxon>Pseudomonadota</taxon>
        <taxon>Alphaproteobacteria</taxon>
        <taxon>Acetobacterales</taxon>
        <taxon>Roseomonadaceae</taxon>
        <taxon>Falsiroseomonas</taxon>
    </lineage>
</organism>
<dbReference type="InterPro" id="IPR016181">
    <property type="entry name" value="Acyl_CoA_acyltransferase"/>
</dbReference>
<dbReference type="InterPro" id="IPR000182">
    <property type="entry name" value="GNAT_dom"/>
</dbReference>
<dbReference type="OrthoDB" id="7585366at2"/>
<dbReference type="GO" id="GO:0016747">
    <property type="term" value="F:acyltransferase activity, transferring groups other than amino-acyl groups"/>
    <property type="evidence" value="ECO:0007669"/>
    <property type="project" value="InterPro"/>
</dbReference>
<evidence type="ECO:0000313" key="4">
    <source>
        <dbReference type="EMBL" id="PWS37157.1"/>
    </source>
</evidence>
<evidence type="ECO:0000259" key="3">
    <source>
        <dbReference type="PROSITE" id="PS51186"/>
    </source>
</evidence>
<dbReference type="Gene3D" id="3.40.630.30">
    <property type="match status" value="1"/>
</dbReference>
<keyword evidence="1 4" id="KW-0808">Transferase</keyword>
<dbReference type="CDD" id="cd04301">
    <property type="entry name" value="NAT_SF"/>
    <property type="match status" value="1"/>
</dbReference>
<dbReference type="InterPro" id="IPR050832">
    <property type="entry name" value="Bact_Acetyltransf"/>
</dbReference>
<proteinExistence type="predicted"/>
<dbReference type="PROSITE" id="PS51186">
    <property type="entry name" value="GNAT"/>
    <property type="match status" value="1"/>
</dbReference>
<dbReference type="EMBL" id="QGNA01000002">
    <property type="protein sequence ID" value="PWS37157.1"/>
    <property type="molecule type" value="Genomic_DNA"/>
</dbReference>
<protein>
    <submittedName>
        <fullName evidence="4">GNAT family N-acetyltransferase</fullName>
    </submittedName>
</protein>
<reference evidence="5" key="1">
    <citation type="submission" date="2018-05" db="EMBL/GenBank/DDBJ databases">
        <authorList>
            <person name="Du Z."/>
            <person name="Wang X."/>
        </authorList>
    </citation>
    <scope>NUCLEOTIDE SEQUENCE [LARGE SCALE GENOMIC DNA]</scope>
    <source>
        <strain evidence="5">CQN31</strain>
    </source>
</reference>
<dbReference type="Pfam" id="PF13508">
    <property type="entry name" value="Acetyltransf_7"/>
    <property type="match status" value="1"/>
</dbReference>
<dbReference type="SUPFAM" id="SSF55729">
    <property type="entry name" value="Acyl-CoA N-acyltransferases (Nat)"/>
    <property type="match status" value="1"/>
</dbReference>
<dbReference type="PANTHER" id="PTHR43877">
    <property type="entry name" value="AMINOALKYLPHOSPHONATE N-ACETYLTRANSFERASE-RELATED-RELATED"/>
    <property type="match status" value="1"/>
</dbReference>
<feature type="domain" description="N-acetyltransferase" evidence="3">
    <location>
        <begin position="3"/>
        <end position="143"/>
    </location>
</feature>
<dbReference type="Proteomes" id="UP000245765">
    <property type="component" value="Unassembled WGS sequence"/>
</dbReference>
<comment type="caution">
    <text evidence="4">The sequence shown here is derived from an EMBL/GenBank/DDBJ whole genome shotgun (WGS) entry which is preliminary data.</text>
</comment>
<keyword evidence="5" id="KW-1185">Reference proteome</keyword>
<dbReference type="AlphaFoldDB" id="A0A317FGJ3"/>
<sequence length="143" mass="16483">MPLGFRPATEAEFEFILDLSIRTMRAHLERIGRYDPERRRARMRQHLEAGSLRLIERDGVVLGCVGLYDHGARMELHSFFVEPALQGRGLGAEIFAALRAAHPGRGWWIEVLKESPARRFWEREGFVLTGEAPFDWILERPAD</sequence>